<dbReference type="Gene3D" id="3.50.50.60">
    <property type="entry name" value="FAD/NAD(P)-binding domain"/>
    <property type="match status" value="1"/>
</dbReference>
<evidence type="ECO:0000313" key="4">
    <source>
        <dbReference type="Proteomes" id="UP000479335"/>
    </source>
</evidence>
<dbReference type="GO" id="GO:0000166">
    <property type="term" value="F:nucleotide binding"/>
    <property type="evidence" value="ECO:0007669"/>
    <property type="project" value="UniProtKB-KW"/>
</dbReference>
<dbReference type="PANTHER" id="PTHR43747:SF4">
    <property type="entry name" value="FLAVIN-DEPENDENT TRYPTOPHAN HALOGENASE"/>
    <property type="match status" value="1"/>
</dbReference>
<dbReference type="Proteomes" id="UP000479335">
    <property type="component" value="Unassembled WGS sequence"/>
</dbReference>
<organism evidence="3 4">
    <name type="scientific">Duganella flavida</name>
    <dbReference type="NCBI Taxonomy" id="2692175"/>
    <lineage>
        <taxon>Bacteria</taxon>
        <taxon>Pseudomonadati</taxon>
        <taxon>Pseudomonadota</taxon>
        <taxon>Betaproteobacteria</taxon>
        <taxon>Burkholderiales</taxon>
        <taxon>Oxalobacteraceae</taxon>
        <taxon>Telluria group</taxon>
        <taxon>Duganella</taxon>
    </lineage>
</organism>
<feature type="binding site" evidence="2">
    <location>
        <position position="81"/>
    </location>
    <ligand>
        <name>7-chloro-L-tryptophan</name>
        <dbReference type="ChEBI" id="CHEBI:58713"/>
    </ligand>
</feature>
<accession>A0A6L8KG07</accession>
<keyword evidence="2" id="KW-0274">FAD</keyword>
<evidence type="ECO:0000256" key="1">
    <source>
        <dbReference type="PIRSR" id="PIRSR011396-1"/>
    </source>
</evidence>
<feature type="binding site" evidence="2">
    <location>
        <position position="336"/>
    </location>
    <ligand>
        <name>FAD</name>
        <dbReference type="ChEBI" id="CHEBI:57692"/>
    </ligand>
</feature>
<dbReference type="InterPro" id="IPR050816">
    <property type="entry name" value="Flavin-dep_Halogenase_NPB"/>
</dbReference>
<keyword evidence="4" id="KW-1185">Reference proteome</keyword>
<name>A0A6L8KG07_9BURK</name>
<dbReference type="EMBL" id="WWCN01000012">
    <property type="protein sequence ID" value="MYM24734.1"/>
    <property type="molecule type" value="Genomic_DNA"/>
</dbReference>
<dbReference type="PANTHER" id="PTHR43747">
    <property type="entry name" value="FAD-BINDING PROTEIN"/>
    <property type="match status" value="1"/>
</dbReference>
<dbReference type="Pfam" id="PF04820">
    <property type="entry name" value="Trp_halogenase"/>
    <property type="match status" value="1"/>
</dbReference>
<dbReference type="InterPro" id="IPR033856">
    <property type="entry name" value="Trp_halogen"/>
</dbReference>
<proteinExistence type="predicted"/>
<feature type="binding site" evidence="2">
    <location>
        <position position="188"/>
    </location>
    <ligand>
        <name>FAD</name>
        <dbReference type="ChEBI" id="CHEBI:57692"/>
    </ligand>
</feature>
<dbReference type="SUPFAM" id="SSF51905">
    <property type="entry name" value="FAD/NAD(P)-binding domain"/>
    <property type="match status" value="1"/>
</dbReference>
<keyword evidence="2" id="KW-0547">Nucleotide-binding</keyword>
<feature type="binding site" evidence="2">
    <location>
        <position position="345"/>
    </location>
    <ligand>
        <name>L-tryptophan</name>
        <dbReference type="ChEBI" id="CHEBI:57912"/>
    </ligand>
</feature>
<protein>
    <submittedName>
        <fullName evidence="3">Tryptophan 7-halogenase</fullName>
    </submittedName>
</protein>
<dbReference type="RefSeq" id="WP_161008195.1">
    <property type="nucleotide sequence ID" value="NZ_WWCN01000012.1"/>
</dbReference>
<evidence type="ECO:0000313" key="3">
    <source>
        <dbReference type="EMBL" id="MYM24734.1"/>
    </source>
</evidence>
<reference evidence="3 4" key="1">
    <citation type="submission" date="2019-12" db="EMBL/GenBank/DDBJ databases">
        <title>Novel species isolated from a subtropical stream in China.</title>
        <authorList>
            <person name="Lu H."/>
        </authorList>
    </citation>
    <scope>NUCLEOTIDE SEQUENCE [LARGE SCALE GENOMIC DNA]</scope>
    <source>
        <strain evidence="3 4">FT135W</strain>
    </source>
</reference>
<evidence type="ECO:0000256" key="2">
    <source>
        <dbReference type="PIRSR" id="PIRSR011396-2"/>
    </source>
</evidence>
<gene>
    <name evidence="3" type="ORF">GTP46_19035</name>
</gene>
<keyword evidence="2" id="KW-0285">Flavoprotein</keyword>
<dbReference type="AlphaFoldDB" id="A0A6L8KG07"/>
<dbReference type="GO" id="GO:0004497">
    <property type="term" value="F:monooxygenase activity"/>
    <property type="evidence" value="ECO:0007669"/>
    <property type="project" value="InterPro"/>
</dbReference>
<dbReference type="InterPro" id="IPR036188">
    <property type="entry name" value="FAD/NAD-bd_sf"/>
</dbReference>
<sequence length="503" mass="55867">MNVTSPPKKIIIVGGGSAGWMTALMYGDALIKTGVEITVLESPSVGVIGVGEGSTPALKRYFDSLGIAEAEWMPECHATYKSGITFDGWSTKPGYESYFHQFATMVDNLTLPNFMESVHSRQRGAAIDARPNRYFLSSRLSDDCLAPIGAENFPFFTTYGYHFDATLLGQFLHKRAAALGVQHKVCHVTHAVMNERGDIAAVATQEGEQLAADFFIDCSGFSALLIGKTLETPFVSYADNLFNDSAIAMPSEIGDKIPTQTVSTAMQHGWAWKIPLTNRFGNGYVYSSSFVSADQAEHELRAKLGLLESDTQARHLKMKLGRVTKHWNRNVLAVGLSQGFLEPLEATALYLTQMTAAIFLLFLEKGDLSEKAQDLYNQEIHDYFDGHRDYIVAHYKTNSRTDTPYWRANAENLSGVSDSLKHIFQTWIEGKDLVAEVRRQNIERFYPIGSWYALLAGMGTFPAIEGGVAGDTLAPLDDFMRRCALNFRDHRTVLDEMAKMRNT</sequence>
<dbReference type="PIRSF" id="PIRSF011396">
    <property type="entry name" value="Trp_halogenase"/>
    <property type="match status" value="1"/>
</dbReference>
<comment type="caution">
    <text evidence="3">The sequence shown here is derived from an EMBL/GenBank/DDBJ whole genome shotgun (WGS) entry which is preliminary data.</text>
</comment>
<feature type="binding site" evidence="2">
    <location>
        <begin position="15"/>
        <end position="18"/>
    </location>
    <ligand>
        <name>FAD</name>
        <dbReference type="ChEBI" id="CHEBI:57692"/>
    </ligand>
</feature>
<dbReference type="InterPro" id="IPR006905">
    <property type="entry name" value="Flavin_halogenase"/>
</dbReference>
<feature type="active site" evidence="1">
    <location>
        <position position="81"/>
    </location>
</feature>